<feature type="transmembrane region" description="Helical" evidence="1">
    <location>
        <begin position="244"/>
        <end position="262"/>
    </location>
</feature>
<proteinExistence type="predicted"/>
<dbReference type="Pfam" id="PF09991">
    <property type="entry name" value="DUF2232"/>
    <property type="match status" value="1"/>
</dbReference>
<evidence type="ECO:0000313" key="3">
    <source>
        <dbReference type="Proteomes" id="UP000325684"/>
    </source>
</evidence>
<feature type="transmembrane region" description="Helical" evidence="1">
    <location>
        <begin position="274"/>
        <end position="300"/>
    </location>
</feature>
<sequence length="323" mass="33874">MNFVLTGIGAGLVSALLTAVVTKATPLAAVLYLLSPIPVLIVSLGWNHRAGLVAAAVGGAAIAAFLSPLSGFGFVIVTALPAWWLSYLALLGRPTENGAIEWYPVGRLLAWIAATATLTIVAAGIISTGGDYATFHANSRAVSQAFVNLQFPQGAPEGVDAQTREDIIDWIARLTPFLSAQGFTIVLTLYLYAAGKIVFLSKRLPRPWPEIAKMRLPRGAGMLLLVAIAVAVLVPANFLGVFGVGLAGALFTAFALQGLAIIHDRTTGRAFRPMILTGLYVLLFLTQGILAIALSLFGLADTVFGFRRRSGPGSNPPPPTLSS</sequence>
<evidence type="ECO:0000313" key="2">
    <source>
        <dbReference type="EMBL" id="KAB0268236.1"/>
    </source>
</evidence>
<dbReference type="Proteomes" id="UP000325684">
    <property type="component" value="Unassembled WGS sequence"/>
</dbReference>
<feature type="transmembrane region" description="Helical" evidence="1">
    <location>
        <begin position="104"/>
        <end position="126"/>
    </location>
</feature>
<organism evidence="2 3">
    <name type="scientific">Microvirga brassicacearum</name>
    <dbReference type="NCBI Taxonomy" id="2580413"/>
    <lineage>
        <taxon>Bacteria</taxon>
        <taxon>Pseudomonadati</taxon>
        <taxon>Pseudomonadota</taxon>
        <taxon>Alphaproteobacteria</taxon>
        <taxon>Hyphomicrobiales</taxon>
        <taxon>Methylobacteriaceae</taxon>
        <taxon>Microvirga</taxon>
    </lineage>
</organism>
<gene>
    <name evidence="2" type="ORF">FEZ63_06375</name>
</gene>
<reference evidence="2 3" key="1">
    <citation type="journal article" date="2019" name="Microorganisms">
        <title>Genome Insights into the Novel Species Microvirga brassicacearum, a Rapeseed Endophyte with Biotechnological Potential.</title>
        <authorList>
            <person name="Jimenez-Gomez A."/>
            <person name="Saati-Santamaria Z."/>
            <person name="Igual J.M."/>
            <person name="Rivas R."/>
            <person name="Mateos P.F."/>
            <person name="Garcia-Fraile P."/>
        </authorList>
    </citation>
    <scope>NUCLEOTIDE SEQUENCE [LARGE SCALE GENOMIC DNA]</scope>
    <source>
        <strain evidence="2 3">CDVBN77</strain>
    </source>
</reference>
<feature type="transmembrane region" description="Helical" evidence="1">
    <location>
        <begin position="180"/>
        <end position="199"/>
    </location>
</feature>
<name>A0A5N3PET2_9HYPH</name>
<dbReference type="AlphaFoldDB" id="A0A5N3PET2"/>
<evidence type="ECO:0000256" key="1">
    <source>
        <dbReference type="SAM" id="Phobius"/>
    </source>
</evidence>
<dbReference type="OrthoDB" id="7335270at2"/>
<accession>A0A5N3PET2</accession>
<feature type="transmembrane region" description="Helical" evidence="1">
    <location>
        <begin position="72"/>
        <end position="92"/>
    </location>
</feature>
<dbReference type="RefSeq" id="WP_150942794.1">
    <property type="nucleotide sequence ID" value="NZ_VCMV01000007.1"/>
</dbReference>
<keyword evidence="1" id="KW-0812">Transmembrane</keyword>
<keyword evidence="1" id="KW-1133">Transmembrane helix</keyword>
<dbReference type="InterPro" id="IPR018710">
    <property type="entry name" value="DUF2232"/>
</dbReference>
<keyword evidence="3" id="KW-1185">Reference proteome</keyword>
<keyword evidence="1" id="KW-0472">Membrane</keyword>
<feature type="transmembrane region" description="Helical" evidence="1">
    <location>
        <begin position="29"/>
        <end position="45"/>
    </location>
</feature>
<protein>
    <submittedName>
        <fullName evidence="2">DUF2232 domain-containing protein</fullName>
    </submittedName>
</protein>
<feature type="transmembrane region" description="Helical" evidence="1">
    <location>
        <begin position="220"/>
        <end position="238"/>
    </location>
</feature>
<dbReference type="EMBL" id="VCMV01000007">
    <property type="protein sequence ID" value="KAB0268236.1"/>
    <property type="molecule type" value="Genomic_DNA"/>
</dbReference>
<comment type="caution">
    <text evidence="2">The sequence shown here is derived from an EMBL/GenBank/DDBJ whole genome shotgun (WGS) entry which is preliminary data.</text>
</comment>